<accession>A0A2W2CP40</accession>
<organism evidence="2 3">
    <name type="scientific">Micromonospora endophytica</name>
    <dbReference type="NCBI Taxonomy" id="515350"/>
    <lineage>
        <taxon>Bacteria</taxon>
        <taxon>Bacillati</taxon>
        <taxon>Actinomycetota</taxon>
        <taxon>Actinomycetes</taxon>
        <taxon>Micromonosporales</taxon>
        <taxon>Micromonosporaceae</taxon>
        <taxon>Micromonospora</taxon>
    </lineage>
</organism>
<name>A0A2W2CP40_9ACTN</name>
<proteinExistence type="predicted"/>
<comment type="caution">
    <text evidence="2">The sequence shown here is derived from an EMBL/GenBank/DDBJ whole genome shotgun (WGS) entry which is preliminary data.</text>
</comment>
<evidence type="ECO:0000313" key="3">
    <source>
        <dbReference type="Proteomes" id="UP000248627"/>
    </source>
</evidence>
<dbReference type="EMBL" id="POTX01000294">
    <property type="protein sequence ID" value="PZF86916.1"/>
    <property type="molecule type" value="Genomic_DNA"/>
</dbReference>
<dbReference type="Proteomes" id="UP000248627">
    <property type="component" value="Unassembled WGS sequence"/>
</dbReference>
<gene>
    <name evidence="2" type="ORF">C1I93_27165</name>
</gene>
<dbReference type="AlphaFoldDB" id="A0A2W2CP40"/>
<evidence type="ECO:0000313" key="2">
    <source>
        <dbReference type="EMBL" id="PZF86916.1"/>
    </source>
</evidence>
<evidence type="ECO:0000256" key="1">
    <source>
        <dbReference type="SAM" id="MobiDB-lite"/>
    </source>
</evidence>
<feature type="region of interest" description="Disordered" evidence="1">
    <location>
        <begin position="33"/>
        <end position="63"/>
    </location>
</feature>
<reference evidence="2 3" key="1">
    <citation type="submission" date="2018-01" db="EMBL/GenBank/DDBJ databases">
        <title>Draft genome sequence of Jishengella endophytica.</title>
        <authorList>
            <person name="Sahin N."/>
            <person name="Ay H."/>
            <person name="Saygin H."/>
        </authorList>
    </citation>
    <scope>NUCLEOTIDE SEQUENCE [LARGE SCALE GENOMIC DNA]</scope>
    <source>
        <strain evidence="2 3">DSM 45430</strain>
    </source>
</reference>
<keyword evidence="3" id="KW-1185">Reference proteome</keyword>
<sequence>MGEPADATDQTHVLLNNCYRDYATRNVRVTRPWAAHATPSNSRRCTPNPPAEGEDGSPSAGRP</sequence>
<protein>
    <submittedName>
        <fullName evidence="2">Uncharacterized protein</fullName>
    </submittedName>
</protein>